<keyword evidence="6" id="KW-0418">Kinase</keyword>
<dbReference type="SUPFAM" id="SSF55785">
    <property type="entry name" value="PYP-like sensor domain (PAS domain)"/>
    <property type="match status" value="1"/>
</dbReference>
<gene>
    <name evidence="10" type="ORF">FIV46_02950</name>
</gene>
<dbReference type="CDD" id="cd00082">
    <property type="entry name" value="HisKA"/>
    <property type="match status" value="1"/>
</dbReference>
<dbReference type="OrthoDB" id="9789238at2"/>
<keyword evidence="8" id="KW-0902">Two-component regulatory system</keyword>
<accession>A0A501PRI3</accession>
<dbReference type="InterPro" id="IPR013767">
    <property type="entry name" value="PAS_fold"/>
</dbReference>
<dbReference type="Pfam" id="PF02518">
    <property type="entry name" value="HATPase_c"/>
    <property type="match status" value="1"/>
</dbReference>
<dbReference type="InterPro" id="IPR000014">
    <property type="entry name" value="PAS"/>
</dbReference>
<keyword evidence="4" id="KW-0808">Transferase</keyword>
<dbReference type="InterPro" id="IPR005467">
    <property type="entry name" value="His_kinase_dom"/>
</dbReference>
<keyword evidence="5" id="KW-0547">Nucleotide-binding</keyword>
<evidence type="ECO:0000313" key="10">
    <source>
        <dbReference type="EMBL" id="TPD63053.1"/>
    </source>
</evidence>
<evidence type="ECO:0000256" key="3">
    <source>
        <dbReference type="ARBA" id="ARBA00022553"/>
    </source>
</evidence>
<dbReference type="SMART" id="SM00387">
    <property type="entry name" value="HATPase_c"/>
    <property type="match status" value="1"/>
</dbReference>
<dbReference type="SMART" id="SM00091">
    <property type="entry name" value="PAS"/>
    <property type="match status" value="1"/>
</dbReference>
<evidence type="ECO:0000256" key="1">
    <source>
        <dbReference type="ARBA" id="ARBA00000085"/>
    </source>
</evidence>
<evidence type="ECO:0000256" key="5">
    <source>
        <dbReference type="ARBA" id="ARBA00022741"/>
    </source>
</evidence>
<dbReference type="InterPro" id="IPR035965">
    <property type="entry name" value="PAS-like_dom_sf"/>
</dbReference>
<dbReference type="PRINTS" id="PR00344">
    <property type="entry name" value="BCTRLSENSOR"/>
</dbReference>
<dbReference type="AlphaFoldDB" id="A0A501PRI3"/>
<dbReference type="Gene3D" id="3.30.565.10">
    <property type="entry name" value="Histidine kinase-like ATPase, C-terminal domain"/>
    <property type="match status" value="1"/>
</dbReference>
<dbReference type="GO" id="GO:0006355">
    <property type="term" value="P:regulation of DNA-templated transcription"/>
    <property type="evidence" value="ECO:0007669"/>
    <property type="project" value="InterPro"/>
</dbReference>
<name>A0A501PRI3_9PROT</name>
<feature type="domain" description="Histidine kinase" evidence="9">
    <location>
        <begin position="147"/>
        <end position="365"/>
    </location>
</feature>
<evidence type="ECO:0000256" key="8">
    <source>
        <dbReference type="ARBA" id="ARBA00023012"/>
    </source>
</evidence>
<dbReference type="PANTHER" id="PTHR43065:SF10">
    <property type="entry name" value="PEROXIDE STRESS-ACTIVATED HISTIDINE KINASE MAK3"/>
    <property type="match status" value="1"/>
</dbReference>
<dbReference type="GO" id="GO:0000155">
    <property type="term" value="F:phosphorelay sensor kinase activity"/>
    <property type="evidence" value="ECO:0007669"/>
    <property type="project" value="InterPro"/>
</dbReference>
<organism evidence="10 11">
    <name type="scientific">Emcibacter nanhaiensis</name>
    <dbReference type="NCBI Taxonomy" id="1505037"/>
    <lineage>
        <taxon>Bacteria</taxon>
        <taxon>Pseudomonadati</taxon>
        <taxon>Pseudomonadota</taxon>
        <taxon>Alphaproteobacteria</taxon>
        <taxon>Emcibacterales</taxon>
        <taxon>Emcibacteraceae</taxon>
        <taxon>Emcibacter</taxon>
    </lineage>
</organism>
<proteinExistence type="predicted"/>
<dbReference type="InterPro" id="IPR036097">
    <property type="entry name" value="HisK_dim/P_sf"/>
</dbReference>
<dbReference type="InterPro" id="IPR003594">
    <property type="entry name" value="HATPase_dom"/>
</dbReference>
<evidence type="ECO:0000313" key="11">
    <source>
        <dbReference type="Proteomes" id="UP000319148"/>
    </source>
</evidence>
<evidence type="ECO:0000256" key="7">
    <source>
        <dbReference type="ARBA" id="ARBA00022840"/>
    </source>
</evidence>
<keyword evidence="3" id="KW-0597">Phosphoprotein</keyword>
<dbReference type="PROSITE" id="PS50109">
    <property type="entry name" value="HIS_KIN"/>
    <property type="match status" value="1"/>
</dbReference>
<evidence type="ECO:0000256" key="2">
    <source>
        <dbReference type="ARBA" id="ARBA00012438"/>
    </source>
</evidence>
<dbReference type="SMART" id="SM00388">
    <property type="entry name" value="HisKA"/>
    <property type="match status" value="1"/>
</dbReference>
<dbReference type="InterPro" id="IPR036890">
    <property type="entry name" value="HATPase_C_sf"/>
</dbReference>
<dbReference type="Pfam" id="PF00512">
    <property type="entry name" value="HisKA"/>
    <property type="match status" value="1"/>
</dbReference>
<dbReference type="Pfam" id="PF00989">
    <property type="entry name" value="PAS"/>
    <property type="match status" value="1"/>
</dbReference>
<dbReference type="InterPro" id="IPR004358">
    <property type="entry name" value="Sig_transdc_His_kin-like_C"/>
</dbReference>
<dbReference type="Gene3D" id="3.30.450.20">
    <property type="entry name" value="PAS domain"/>
    <property type="match status" value="1"/>
</dbReference>
<keyword evidence="7" id="KW-0067">ATP-binding</keyword>
<dbReference type="EMBL" id="VFIY01000004">
    <property type="protein sequence ID" value="TPD63053.1"/>
    <property type="molecule type" value="Genomic_DNA"/>
</dbReference>
<protein>
    <recommendedName>
        <fullName evidence="2">histidine kinase</fullName>
        <ecNumber evidence="2">2.7.13.3</ecNumber>
    </recommendedName>
</protein>
<reference evidence="11" key="1">
    <citation type="submission" date="2019-06" db="EMBL/GenBank/DDBJ databases">
        <title>The complete genome of Emcibacter congregatus ZYLT.</title>
        <authorList>
            <person name="Zhao Z."/>
        </authorList>
    </citation>
    <scope>NUCLEOTIDE SEQUENCE [LARGE SCALE GENOMIC DNA]</scope>
    <source>
        <strain evidence="11">MCCC 1A06723</strain>
    </source>
</reference>
<dbReference type="CDD" id="cd00130">
    <property type="entry name" value="PAS"/>
    <property type="match status" value="1"/>
</dbReference>
<comment type="catalytic activity">
    <reaction evidence="1">
        <text>ATP + protein L-histidine = ADP + protein N-phospho-L-histidine.</text>
        <dbReference type="EC" id="2.7.13.3"/>
    </reaction>
</comment>
<dbReference type="GO" id="GO:0005524">
    <property type="term" value="F:ATP binding"/>
    <property type="evidence" value="ECO:0007669"/>
    <property type="project" value="UniProtKB-KW"/>
</dbReference>
<dbReference type="SUPFAM" id="SSF55874">
    <property type="entry name" value="ATPase domain of HSP90 chaperone/DNA topoisomerase II/histidine kinase"/>
    <property type="match status" value="1"/>
</dbReference>
<comment type="caution">
    <text evidence="10">The sequence shown here is derived from an EMBL/GenBank/DDBJ whole genome shotgun (WGS) entry which is preliminary data.</text>
</comment>
<evidence type="ECO:0000256" key="6">
    <source>
        <dbReference type="ARBA" id="ARBA00022777"/>
    </source>
</evidence>
<dbReference type="InterPro" id="IPR003661">
    <property type="entry name" value="HisK_dim/P_dom"/>
</dbReference>
<dbReference type="Gene3D" id="1.10.287.130">
    <property type="match status" value="1"/>
</dbReference>
<dbReference type="EC" id="2.7.13.3" evidence="2"/>
<dbReference type="Proteomes" id="UP000319148">
    <property type="component" value="Unassembled WGS sequence"/>
</dbReference>
<evidence type="ECO:0000259" key="9">
    <source>
        <dbReference type="PROSITE" id="PS50109"/>
    </source>
</evidence>
<keyword evidence="11" id="KW-1185">Reference proteome</keyword>
<sequence length="366" mass="40011">MGRVLDKIKSASSGISMDVILNSLPDSILVVDKDNRIRFVNMACQSLFSQSAKTLLKKDVATLVPFDSPLMSLIAQVRQKKLIVSEYDVPLSNMRHLDQRVDIHVSPILDEEGSLLVQLQDRGIAHKINQQLSHRGAARSVSGMAAVLAHEIKNPLSGIRGSAQLLELDANDDEKALTRLICEEADRICALVDRMEVFSDRKPIDPEPVNIHSVLEHVRKLAENGFGKHVKFFEKYDPSIPPTVGDKGQLIQVFLNLVKNAVEAAPKVSGEVTLTTAYRHGVRVIIPGGHERIHLPLEVCVIDNGPGVPEDLKPHLFDPFVTTKTNGTGLGLALVAKIVGEHGGIIECNSEPGKTIFRVMLPVANS</sequence>
<dbReference type="PANTHER" id="PTHR43065">
    <property type="entry name" value="SENSOR HISTIDINE KINASE"/>
    <property type="match status" value="1"/>
</dbReference>
<evidence type="ECO:0000256" key="4">
    <source>
        <dbReference type="ARBA" id="ARBA00022679"/>
    </source>
</evidence>
<dbReference type="SUPFAM" id="SSF47384">
    <property type="entry name" value="Homodimeric domain of signal transducing histidine kinase"/>
    <property type="match status" value="1"/>
</dbReference>
<dbReference type="RefSeq" id="WP_139938303.1">
    <property type="nucleotide sequence ID" value="NZ_JBHSYP010000022.1"/>
</dbReference>